<evidence type="ECO:0000313" key="2">
    <source>
        <dbReference type="Proteomes" id="UP001556709"/>
    </source>
</evidence>
<reference evidence="1 2" key="1">
    <citation type="submission" date="2024-02" db="EMBL/GenBank/DDBJ databases">
        <title>New especies of Spiribacter isolated from saline water.</title>
        <authorList>
            <person name="Leon M.J."/>
            <person name="De La Haba R."/>
            <person name="Sanchez-Porro C."/>
            <person name="Ventosa A."/>
        </authorList>
    </citation>
    <scope>NUCLEOTIDE SEQUENCE [LARGE SCALE GENOMIC DNA]</scope>
    <source>
        <strain evidence="2">ag22IC6-390</strain>
    </source>
</reference>
<gene>
    <name evidence="1" type="ORF">V6X73_09265</name>
</gene>
<keyword evidence="2" id="KW-1185">Reference proteome</keyword>
<name>A0ABV3TG96_9GAMM</name>
<protein>
    <submittedName>
        <fullName evidence="1">Uncharacterized protein</fullName>
    </submittedName>
</protein>
<evidence type="ECO:0000313" key="1">
    <source>
        <dbReference type="EMBL" id="MEX0469914.1"/>
    </source>
</evidence>
<accession>A0ABV3TG96</accession>
<sequence length="116" mass="12877">MAKFDYIKTKSTADNLLDKFGVTRTFTRETNTGFDPSTGTTTNTTETFTAAVVWLSFNKDEIDGSLIQEGDARLLISGEVKVGDEVDREGSTWRIVNTNPLYPADTLVYTEAQARQ</sequence>
<dbReference type="Proteomes" id="UP001556709">
    <property type="component" value="Unassembled WGS sequence"/>
</dbReference>
<dbReference type="EMBL" id="JBAKFM010000005">
    <property type="protein sequence ID" value="MEX0469914.1"/>
    <property type="molecule type" value="Genomic_DNA"/>
</dbReference>
<comment type="caution">
    <text evidence="1">The sequence shown here is derived from an EMBL/GenBank/DDBJ whole genome shotgun (WGS) entry which is preliminary data.</text>
</comment>
<organism evidence="1 2">
    <name type="scientific">Spiribacter pallidus</name>
    <dbReference type="NCBI Taxonomy" id="1987936"/>
    <lineage>
        <taxon>Bacteria</taxon>
        <taxon>Pseudomonadati</taxon>
        <taxon>Pseudomonadota</taxon>
        <taxon>Gammaproteobacteria</taxon>
        <taxon>Chromatiales</taxon>
        <taxon>Ectothiorhodospiraceae</taxon>
        <taxon>Spiribacter</taxon>
    </lineage>
</organism>
<proteinExistence type="predicted"/>